<comment type="caution">
    <text evidence="1">The sequence shown here is derived from an EMBL/GenBank/DDBJ whole genome shotgun (WGS) entry which is preliminary data.</text>
</comment>
<evidence type="ECO:0008006" key="3">
    <source>
        <dbReference type="Google" id="ProtNLM"/>
    </source>
</evidence>
<evidence type="ECO:0000313" key="2">
    <source>
        <dbReference type="Proteomes" id="UP000467841"/>
    </source>
</evidence>
<dbReference type="OrthoDB" id="1046950at2759"/>
<dbReference type="InterPro" id="IPR023393">
    <property type="entry name" value="START-like_dom_sf"/>
</dbReference>
<evidence type="ECO:0000313" key="1">
    <source>
        <dbReference type="EMBL" id="CAA7036088.1"/>
    </source>
</evidence>
<protein>
    <recommendedName>
        <fullName evidence="3">Bet v I/Major latex protein domain-containing protein</fullName>
    </recommendedName>
</protein>
<dbReference type="Proteomes" id="UP000467841">
    <property type="component" value="Unassembled WGS sequence"/>
</dbReference>
<name>A0A6D2JAP3_9BRAS</name>
<accession>A0A6D2JAP3</accession>
<sequence length="129" mass="14669">MRNYESLQVITTIIPQEDGDGSHVIWTVKFENITNDLSHHAARRSVEFDVKSPEDQLFKAFIDSLKGYAYVDIDDEDWDNNTATIRMMGTYISRNYESLNLTISITPKEDGAGSHVKCSFELGKIPDVH</sequence>
<dbReference type="SUPFAM" id="SSF55961">
    <property type="entry name" value="Bet v1-like"/>
    <property type="match status" value="2"/>
</dbReference>
<dbReference type="AlphaFoldDB" id="A0A6D2JAP3"/>
<dbReference type="EMBL" id="CACVBM020001163">
    <property type="protein sequence ID" value="CAA7036088.1"/>
    <property type="molecule type" value="Genomic_DNA"/>
</dbReference>
<gene>
    <name evidence="1" type="ORF">MERR_LOCUS23323</name>
</gene>
<reference evidence="1" key="1">
    <citation type="submission" date="2020-01" db="EMBL/GenBank/DDBJ databases">
        <authorList>
            <person name="Mishra B."/>
        </authorList>
    </citation>
    <scope>NUCLEOTIDE SEQUENCE [LARGE SCALE GENOMIC DNA]</scope>
</reference>
<proteinExistence type="predicted"/>
<dbReference type="Gene3D" id="3.30.530.20">
    <property type="match status" value="2"/>
</dbReference>
<organism evidence="1 2">
    <name type="scientific">Microthlaspi erraticum</name>
    <dbReference type="NCBI Taxonomy" id="1685480"/>
    <lineage>
        <taxon>Eukaryota</taxon>
        <taxon>Viridiplantae</taxon>
        <taxon>Streptophyta</taxon>
        <taxon>Embryophyta</taxon>
        <taxon>Tracheophyta</taxon>
        <taxon>Spermatophyta</taxon>
        <taxon>Magnoliopsida</taxon>
        <taxon>eudicotyledons</taxon>
        <taxon>Gunneridae</taxon>
        <taxon>Pentapetalae</taxon>
        <taxon>rosids</taxon>
        <taxon>malvids</taxon>
        <taxon>Brassicales</taxon>
        <taxon>Brassicaceae</taxon>
        <taxon>Coluteocarpeae</taxon>
        <taxon>Microthlaspi</taxon>
    </lineage>
</organism>
<keyword evidence="2" id="KW-1185">Reference proteome</keyword>